<keyword evidence="8" id="KW-1185">Reference proteome</keyword>
<organism evidence="7 8">
    <name type="scientific">Pseudonocardia kunmingensis</name>
    <dbReference type="NCBI Taxonomy" id="630975"/>
    <lineage>
        <taxon>Bacteria</taxon>
        <taxon>Bacillati</taxon>
        <taxon>Actinomycetota</taxon>
        <taxon>Actinomycetes</taxon>
        <taxon>Pseudonocardiales</taxon>
        <taxon>Pseudonocardiaceae</taxon>
        <taxon>Pseudonocardia</taxon>
    </lineage>
</organism>
<accession>A0A543DKQ8</accession>
<evidence type="ECO:0000313" key="7">
    <source>
        <dbReference type="EMBL" id="TQM09899.1"/>
    </source>
</evidence>
<dbReference type="PANTHER" id="PTHR11070">
    <property type="entry name" value="UVRD / RECB / PCRA DNA HELICASE FAMILY MEMBER"/>
    <property type="match status" value="1"/>
</dbReference>
<dbReference type="SUPFAM" id="SSF52540">
    <property type="entry name" value="P-loop containing nucleoside triphosphate hydrolases"/>
    <property type="match status" value="1"/>
</dbReference>
<dbReference type="InterPro" id="IPR014016">
    <property type="entry name" value="UvrD-like_ATP-bd"/>
</dbReference>
<keyword evidence="1 5" id="KW-0547">Nucleotide-binding</keyword>
<feature type="domain" description="UvrD-like helicase ATP-binding" evidence="6">
    <location>
        <begin position="2"/>
        <end position="276"/>
    </location>
</feature>
<dbReference type="PANTHER" id="PTHR11070:SF2">
    <property type="entry name" value="ATP-DEPENDENT DNA HELICASE SRS2"/>
    <property type="match status" value="1"/>
</dbReference>
<keyword evidence="3 5" id="KW-0347">Helicase</keyword>
<dbReference type="Pfam" id="PF00580">
    <property type="entry name" value="UvrD-helicase"/>
    <property type="match status" value="1"/>
</dbReference>
<evidence type="ECO:0000256" key="3">
    <source>
        <dbReference type="ARBA" id="ARBA00022806"/>
    </source>
</evidence>
<keyword evidence="4 5" id="KW-0067">ATP-binding</keyword>
<keyword evidence="2 5" id="KW-0378">Hydrolase</keyword>
<dbReference type="GO" id="GO:0043138">
    <property type="term" value="F:3'-5' DNA helicase activity"/>
    <property type="evidence" value="ECO:0007669"/>
    <property type="project" value="TreeGrafter"/>
</dbReference>
<dbReference type="InterPro" id="IPR027417">
    <property type="entry name" value="P-loop_NTPase"/>
</dbReference>
<dbReference type="InterPro" id="IPR027785">
    <property type="entry name" value="UvrD-like_helicase_C"/>
</dbReference>
<proteinExistence type="predicted"/>
<dbReference type="Pfam" id="PF13538">
    <property type="entry name" value="UvrD_C_2"/>
    <property type="match status" value="1"/>
</dbReference>
<evidence type="ECO:0000256" key="5">
    <source>
        <dbReference type="PROSITE-ProRule" id="PRU00560"/>
    </source>
</evidence>
<dbReference type="EMBL" id="VFPA01000003">
    <property type="protein sequence ID" value="TQM09899.1"/>
    <property type="molecule type" value="Genomic_DNA"/>
</dbReference>
<dbReference type="PROSITE" id="PS51198">
    <property type="entry name" value="UVRD_HELICASE_ATP_BIND"/>
    <property type="match status" value="1"/>
</dbReference>
<name>A0A543DKQ8_9PSEU</name>
<dbReference type="GO" id="GO:0016787">
    <property type="term" value="F:hydrolase activity"/>
    <property type="evidence" value="ECO:0007669"/>
    <property type="project" value="UniProtKB-UniRule"/>
</dbReference>
<evidence type="ECO:0000313" key="8">
    <source>
        <dbReference type="Proteomes" id="UP000315677"/>
    </source>
</evidence>
<sequence>MSRHDPDHDAVCASSAARRVVVAPPGTGKTHLAARLAGSLIPHLPSPPVPDTTVGARVLLLTFSNQATAQLARAAAQQLSGGVRRRVVVSNYHSLFWTAVRAHRTALGLPPELEVVSAKRRLQALTAVDPTAVKRLNKLPGLLDAFAEQRFPVFRDDRTPDASLTARLLAAVEAEHKAGRLVFDDFGALFWQLLDHFPALEAAYRARYPIIVADEHQDASALQDAVIRRLNPATLVVLADPMQLIHGFRGARAERLDAHLQDCDAQFTLCTPHRWHDHQHAGEWLLAVRERLDGRAAPAARLGGAQITRRPAKYGTSGMLAPTKYAVSAAFNAGHKRVAVLTRNNADAGRIRSYLTREGCHPRARTGGTDFEDARAHLEDLATLSGPHDMAHHLATAVAEIVPDFPNGLAKQIEKRLKPDGVDLKRCSPDAEPILNALNVLYRDGTAVYFPVFVQVLDACEKAGHHVPPSDMVRAIRDTATTTTGCLDTDIVAASGRLRAAAQRPPREVDGLYVMTAHQSKGKEFDAVIIADATHRSYPEDLEGRNLFYVALTRGRSMWTIIATDTDHTPLLRHL</sequence>
<dbReference type="Proteomes" id="UP000315677">
    <property type="component" value="Unassembled WGS sequence"/>
</dbReference>
<evidence type="ECO:0000256" key="4">
    <source>
        <dbReference type="ARBA" id="ARBA00022840"/>
    </source>
</evidence>
<evidence type="ECO:0000259" key="6">
    <source>
        <dbReference type="PROSITE" id="PS51198"/>
    </source>
</evidence>
<reference evidence="7 8" key="1">
    <citation type="submission" date="2019-06" db="EMBL/GenBank/DDBJ databases">
        <title>Sequencing the genomes of 1000 actinobacteria strains.</title>
        <authorList>
            <person name="Klenk H.-P."/>
        </authorList>
    </citation>
    <scope>NUCLEOTIDE SEQUENCE [LARGE SCALE GENOMIC DNA]</scope>
    <source>
        <strain evidence="7 8">DSM 45301</strain>
    </source>
</reference>
<evidence type="ECO:0000256" key="2">
    <source>
        <dbReference type="ARBA" id="ARBA00022801"/>
    </source>
</evidence>
<dbReference type="GO" id="GO:0000725">
    <property type="term" value="P:recombinational repair"/>
    <property type="evidence" value="ECO:0007669"/>
    <property type="project" value="TreeGrafter"/>
</dbReference>
<protein>
    <submittedName>
        <fullName evidence="7">Superfamily I DNA/RNA helicase</fullName>
    </submittedName>
</protein>
<gene>
    <name evidence="7" type="ORF">FB558_5675</name>
</gene>
<feature type="binding site" evidence="5">
    <location>
        <begin position="23"/>
        <end position="30"/>
    </location>
    <ligand>
        <name>ATP</name>
        <dbReference type="ChEBI" id="CHEBI:30616"/>
    </ligand>
</feature>
<evidence type="ECO:0000256" key="1">
    <source>
        <dbReference type="ARBA" id="ARBA00022741"/>
    </source>
</evidence>
<dbReference type="GO" id="GO:0003677">
    <property type="term" value="F:DNA binding"/>
    <property type="evidence" value="ECO:0007669"/>
    <property type="project" value="InterPro"/>
</dbReference>
<dbReference type="GO" id="GO:0005524">
    <property type="term" value="F:ATP binding"/>
    <property type="evidence" value="ECO:0007669"/>
    <property type="project" value="UniProtKB-UniRule"/>
</dbReference>
<dbReference type="AlphaFoldDB" id="A0A543DKQ8"/>
<dbReference type="InterPro" id="IPR000212">
    <property type="entry name" value="DNA_helicase_UvrD/REP"/>
</dbReference>
<comment type="caution">
    <text evidence="7">The sequence shown here is derived from an EMBL/GenBank/DDBJ whole genome shotgun (WGS) entry which is preliminary data.</text>
</comment>
<dbReference type="Gene3D" id="3.40.50.300">
    <property type="entry name" value="P-loop containing nucleotide triphosphate hydrolases"/>
    <property type="match status" value="3"/>
</dbReference>